<proteinExistence type="predicted"/>
<organism evidence="1 2">
    <name type="scientific">Thanatephorus cucumeris (strain AG1-IA)</name>
    <name type="common">Rice sheath blight fungus</name>
    <name type="synonym">Rhizoctonia solani</name>
    <dbReference type="NCBI Taxonomy" id="983506"/>
    <lineage>
        <taxon>Eukaryota</taxon>
        <taxon>Fungi</taxon>
        <taxon>Dikarya</taxon>
        <taxon>Basidiomycota</taxon>
        <taxon>Agaricomycotina</taxon>
        <taxon>Agaricomycetes</taxon>
        <taxon>Cantharellales</taxon>
        <taxon>Ceratobasidiaceae</taxon>
        <taxon>Rhizoctonia</taxon>
        <taxon>Rhizoctonia solani AG-1</taxon>
    </lineage>
</organism>
<keyword evidence="2" id="KW-1185">Reference proteome</keyword>
<dbReference type="EMBL" id="AFRT01000901">
    <property type="protein sequence ID" value="ELU42203.1"/>
    <property type="molecule type" value="Genomic_DNA"/>
</dbReference>
<protein>
    <submittedName>
        <fullName evidence="1">Uncharacterized protein</fullName>
    </submittedName>
</protein>
<sequence>MCTGLPVGTIGLRPFRAAVLLPFQNELQHTIRKEVEDIETGLLARFCCRESGGTKTTQEQLLAGPGSYLVLARLEECRALGLTLRDDQRQHRLEGNDRTWCACYLIRKPSKLTSGSPCERTSQAVKLRVITWTGLTTNENNVELIFDLGHANSDDPNKTEKKAIVCGPAETKWIRLKRSLPSVKNMLPTHPLGTSAHIGSIASHPEWECTRHRGMGGVD</sequence>
<dbReference type="AlphaFoldDB" id="L8WZJ8"/>
<name>L8WZJ8_THACA</name>
<dbReference type="Proteomes" id="UP000011668">
    <property type="component" value="Unassembled WGS sequence"/>
</dbReference>
<reference evidence="1 2" key="1">
    <citation type="journal article" date="2013" name="Nat. Commun.">
        <title>The evolution and pathogenic mechanisms of the rice sheath blight pathogen.</title>
        <authorList>
            <person name="Zheng A."/>
            <person name="Lin R."/>
            <person name="Xu L."/>
            <person name="Qin P."/>
            <person name="Tang C."/>
            <person name="Ai P."/>
            <person name="Zhang D."/>
            <person name="Liu Y."/>
            <person name="Sun Z."/>
            <person name="Feng H."/>
            <person name="Wang Y."/>
            <person name="Chen Y."/>
            <person name="Liang X."/>
            <person name="Fu R."/>
            <person name="Li Q."/>
            <person name="Zhang J."/>
            <person name="Yu X."/>
            <person name="Xie Z."/>
            <person name="Ding L."/>
            <person name="Guan P."/>
            <person name="Tang J."/>
            <person name="Liang Y."/>
            <person name="Wang S."/>
            <person name="Deng Q."/>
            <person name="Li S."/>
            <person name="Zhu J."/>
            <person name="Wang L."/>
            <person name="Liu H."/>
            <person name="Li P."/>
        </authorList>
    </citation>
    <scope>NUCLEOTIDE SEQUENCE [LARGE SCALE GENOMIC DNA]</scope>
    <source>
        <strain evidence="2">AG-1 IA</strain>
    </source>
</reference>
<comment type="caution">
    <text evidence="1">The sequence shown here is derived from an EMBL/GenBank/DDBJ whole genome shotgun (WGS) entry which is preliminary data.</text>
</comment>
<accession>L8WZJ8</accession>
<evidence type="ECO:0000313" key="2">
    <source>
        <dbReference type="Proteomes" id="UP000011668"/>
    </source>
</evidence>
<gene>
    <name evidence="1" type="ORF">AG1IA_03768</name>
</gene>
<evidence type="ECO:0000313" key="1">
    <source>
        <dbReference type="EMBL" id="ELU42203.1"/>
    </source>
</evidence>
<dbReference type="HOGENOM" id="CLU_1262276_0_0_1"/>